<sequence length="273" mass="29831">MNHHHDSHHAARGRQRHAHPDSSRQSDHEDDQVDGLRACAAGNRCAAHNGHGPARTPRPFCEVDRARIESGLRALITYHHDLQQALGERRSGPIGGRISGTTVPGVPIRLDLADLAHQIRETLLSWEERVRDVAGLPDAPARTVRPRVIMSRTVRILTRHLDVLLALPPAAMTRPRPDGEDGWDYPDLDGTDAGLEIHALVRRCRSALGLTHASQILAAPCRYCGLALLERLDSPAGLADDATCTGCGHHYSPDEYDALVTHALHETTHGADL</sequence>
<feature type="compositionally biased region" description="Basic residues" evidence="1">
    <location>
        <begin position="1"/>
        <end position="17"/>
    </location>
</feature>
<comment type="caution">
    <text evidence="2">The sequence shown here is derived from an EMBL/GenBank/DDBJ whole genome shotgun (WGS) entry which is preliminary data.</text>
</comment>
<evidence type="ECO:0000313" key="3">
    <source>
        <dbReference type="Proteomes" id="UP000468735"/>
    </source>
</evidence>
<reference evidence="2 3" key="1">
    <citation type="submission" date="2019-09" db="EMBL/GenBank/DDBJ databases">
        <title>Actinomadura physcomitrii sp. nov., a novel actinomycete isolated from moss [Physcomitrium sphaericum (Ludw) Fuernr].</title>
        <authorList>
            <person name="Zhuang X."/>
            <person name="Liu C."/>
        </authorList>
    </citation>
    <scope>NUCLEOTIDE SEQUENCE [LARGE SCALE GENOMIC DNA]</scope>
    <source>
        <strain evidence="2 3">HMC1</strain>
    </source>
</reference>
<feature type="compositionally biased region" description="Basic and acidic residues" evidence="1">
    <location>
        <begin position="18"/>
        <end position="27"/>
    </location>
</feature>
<feature type="region of interest" description="Disordered" evidence="1">
    <location>
        <begin position="1"/>
        <end position="32"/>
    </location>
</feature>
<accession>A0A6H9YGM3</accession>
<evidence type="ECO:0000256" key="1">
    <source>
        <dbReference type="SAM" id="MobiDB-lite"/>
    </source>
</evidence>
<name>A0A6H9YGM3_9ACTN</name>
<gene>
    <name evidence="2" type="ORF">F8566_30040</name>
</gene>
<proteinExistence type="predicted"/>
<evidence type="ECO:0000313" key="2">
    <source>
        <dbReference type="EMBL" id="KAB2344834.1"/>
    </source>
</evidence>
<keyword evidence="3" id="KW-1185">Reference proteome</keyword>
<dbReference type="RefSeq" id="WP_151565202.1">
    <property type="nucleotide sequence ID" value="NZ_WBMT01000015.1"/>
</dbReference>
<dbReference type="EMBL" id="WBMT01000015">
    <property type="protein sequence ID" value="KAB2344834.1"/>
    <property type="molecule type" value="Genomic_DNA"/>
</dbReference>
<organism evidence="2 3">
    <name type="scientific">Actinomadura rudentiformis</name>
    <dbReference type="NCBI Taxonomy" id="359158"/>
    <lineage>
        <taxon>Bacteria</taxon>
        <taxon>Bacillati</taxon>
        <taxon>Actinomycetota</taxon>
        <taxon>Actinomycetes</taxon>
        <taxon>Streptosporangiales</taxon>
        <taxon>Thermomonosporaceae</taxon>
        <taxon>Actinomadura</taxon>
    </lineage>
</organism>
<dbReference type="AlphaFoldDB" id="A0A6H9YGM3"/>
<protein>
    <submittedName>
        <fullName evidence="2">Uncharacterized protein</fullName>
    </submittedName>
</protein>
<dbReference type="OrthoDB" id="3466229at2"/>
<dbReference type="Proteomes" id="UP000468735">
    <property type="component" value="Unassembled WGS sequence"/>
</dbReference>